<keyword evidence="2" id="KW-0812">Transmembrane</keyword>
<reference evidence="5 6" key="1">
    <citation type="submission" date="2023-01" db="EMBL/GenBank/DDBJ databases">
        <title>Analysis of 21 Apiospora genomes using comparative genomics revels a genus with tremendous synthesis potential of carbohydrate active enzymes and secondary metabolites.</title>
        <authorList>
            <person name="Sorensen T."/>
        </authorList>
    </citation>
    <scope>NUCLEOTIDE SEQUENCE [LARGE SCALE GENOMIC DNA]</scope>
    <source>
        <strain evidence="5 6">CBS 83171</strain>
    </source>
</reference>
<feature type="signal peptide" evidence="3">
    <location>
        <begin position="1"/>
        <end position="21"/>
    </location>
</feature>
<dbReference type="InterPro" id="IPR052895">
    <property type="entry name" value="HetReg/Transcr_Mod"/>
</dbReference>
<sequence>MSKRTWTQIAAVFTLKEIVVAYSDYLVHGNEQRMSAIPAHLIKGNKNGNAPAPVGDESTANNLYEHEALPDVSDGLCIRLLELLPAGNSSDEVLCRLTQHRAAECRGEYETLSYVWGDMSQLVPINIGGKFFDVSQNLYQALVDLRQEDKPRVLWVDAICIDQGKIEERNQQVSAMGQIYRAAKRVVIHLGAAFPKTTKKAYDLIERCASESLRIGYTLKEPITLSTLSQGSQIKHGLTEDEIVALDPSSLRHLGEAPWWARAWTAQEVLLAKDALVVTGSHSMSWDRFCAGVDFGLDADIIDVVVAGTMIDGIIKPYLAMHTLRMELSKPIDPAAQDERHSAQRLLALLIYCRSRSATNPRDKVYAFLGLKDIGCSVPNTLGIQPDYAAEVADVYRNASQQIMTRSRSLDILGACLPASSISMPTWVPDWSDTGPAPRPLMFDTFGRRRTTHASLIEAPAATFADDNRTLILSGLPVTTITTVSPVLDRLILEEDELWVSKLGQSFLARLVRIVLLVPLMTLVFYGLYKRMLLIVKHIGVFADMEAFARDVQPTNPVTPPPMTAAAQDSRTSMDRRGEVEKEAEREKEDSLYETRELFYAWRANLAPMFRLHERGVDRWLPGITLYSYLRTTWTDFSVFTRYLETAYDRRLAQGANGHLLLVPGHAQAGDQVVLVKEGRVPLVLRPGVGDEKGYTVVGEAYVEGIMNGEAFRERDCAEIRVR</sequence>
<protein>
    <recommendedName>
        <fullName evidence="4">Heterokaryon incompatibility domain-containing protein</fullName>
    </recommendedName>
</protein>
<evidence type="ECO:0000256" key="3">
    <source>
        <dbReference type="SAM" id="SignalP"/>
    </source>
</evidence>
<comment type="caution">
    <text evidence="5">The sequence shown here is derived from an EMBL/GenBank/DDBJ whole genome shotgun (WGS) entry which is preliminary data.</text>
</comment>
<proteinExistence type="predicted"/>
<keyword evidence="2" id="KW-1133">Transmembrane helix</keyword>
<evidence type="ECO:0000256" key="2">
    <source>
        <dbReference type="SAM" id="Phobius"/>
    </source>
</evidence>
<dbReference type="Proteomes" id="UP001446871">
    <property type="component" value="Unassembled WGS sequence"/>
</dbReference>
<feature type="compositionally biased region" description="Basic and acidic residues" evidence="1">
    <location>
        <begin position="572"/>
        <end position="587"/>
    </location>
</feature>
<evidence type="ECO:0000259" key="4">
    <source>
        <dbReference type="Pfam" id="PF06985"/>
    </source>
</evidence>
<dbReference type="EMBL" id="JAQQWM010000008">
    <property type="protein sequence ID" value="KAK8053291.1"/>
    <property type="molecule type" value="Genomic_DNA"/>
</dbReference>
<keyword evidence="3" id="KW-0732">Signal</keyword>
<dbReference type="Pfam" id="PF26639">
    <property type="entry name" value="Het-6_barrel"/>
    <property type="match status" value="1"/>
</dbReference>
<dbReference type="PANTHER" id="PTHR24148:SF64">
    <property type="entry name" value="HETEROKARYON INCOMPATIBILITY DOMAIN-CONTAINING PROTEIN"/>
    <property type="match status" value="1"/>
</dbReference>
<feature type="transmembrane region" description="Helical" evidence="2">
    <location>
        <begin position="511"/>
        <end position="529"/>
    </location>
</feature>
<evidence type="ECO:0000313" key="5">
    <source>
        <dbReference type="EMBL" id="KAK8053291.1"/>
    </source>
</evidence>
<gene>
    <name evidence="5" type="ORF">PG996_012592</name>
</gene>
<organism evidence="5 6">
    <name type="scientific">Apiospora saccharicola</name>
    <dbReference type="NCBI Taxonomy" id="335842"/>
    <lineage>
        <taxon>Eukaryota</taxon>
        <taxon>Fungi</taxon>
        <taxon>Dikarya</taxon>
        <taxon>Ascomycota</taxon>
        <taxon>Pezizomycotina</taxon>
        <taxon>Sordariomycetes</taxon>
        <taxon>Xylariomycetidae</taxon>
        <taxon>Amphisphaeriales</taxon>
        <taxon>Apiosporaceae</taxon>
        <taxon>Apiospora</taxon>
    </lineage>
</organism>
<keyword evidence="6" id="KW-1185">Reference proteome</keyword>
<dbReference type="PANTHER" id="PTHR24148">
    <property type="entry name" value="ANKYRIN REPEAT DOMAIN-CONTAINING PROTEIN 39 HOMOLOG-RELATED"/>
    <property type="match status" value="1"/>
</dbReference>
<feature type="chain" id="PRO_5046223453" description="Heterokaryon incompatibility domain-containing protein" evidence="3">
    <location>
        <begin position="22"/>
        <end position="723"/>
    </location>
</feature>
<evidence type="ECO:0000256" key="1">
    <source>
        <dbReference type="SAM" id="MobiDB-lite"/>
    </source>
</evidence>
<name>A0ABR1U316_9PEZI</name>
<dbReference type="InterPro" id="IPR010730">
    <property type="entry name" value="HET"/>
</dbReference>
<feature type="domain" description="Heterokaryon incompatibility" evidence="4">
    <location>
        <begin position="109"/>
        <end position="268"/>
    </location>
</feature>
<evidence type="ECO:0000313" key="6">
    <source>
        <dbReference type="Proteomes" id="UP001446871"/>
    </source>
</evidence>
<accession>A0ABR1U316</accession>
<feature type="region of interest" description="Disordered" evidence="1">
    <location>
        <begin position="554"/>
        <end position="587"/>
    </location>
</feature>
<dbReference type="Pfam" id="PF06985">
    <property type="entry name" value="HET"/>
    <property type="match status" value="1"/>
</dbReference>
<keyword evidence="2" id="KW-0472">Membrane</keyword>